<keyword evidence="3" id="KW-0732">Signal</keyword>
<organism evidence="5 6">
    <name type="scientific">Cyphellophora attinorum</name>
    <dbReference type="NCBI Taxonomy" id="1664694"/>
    <lineage>
        <taxon>Eukaryota</taxon>
        <taxon>Fungi</taxon>
        <taxon>Dikarya</taxon>
        <taxon>Ascomycota</taxon>
        <taxon>Pezizomycotina</taxon>
        <taxon>Eurotiomycetes</taxon>
        <taxon>Chaetothyriomycetidae</taxon>
        <taxon>Chaetothyriales</taxon>
        <taxon>Cyphellophoraceae</taxon>
        <taxon>Cyphellophora</taxon>
    </lineage>
</organism>
<dbReference type="AlphaFoldDB" id="A0A0N1I0G4"/>
<evidence type="ECO:0000256" key="3">
    <source>
        <dbReference type="SAM" id="SignalP"/>
    </source>
</evidence>
<evidence type="ECO:0000313" key="6">
    <source>
        <dbReference type="Proteomes" id="UP000038010"/>
    </source>
</evidence>
<keyword evidence="2" id="KW-0812">Transmembrane</keyword>
<dbReference type="PANTHER" id="PTHR36853">
    <property type="entry name" value="EXPRESSED PROTEIN"/>
    <property type="match status" value="1"/>
</dbReference>
<dbReference type="STRING" id="1664694.A0A0N1I0G4"/>
<protein>
    <submittedName>
        <fullName evidence="5">Putative endoplasmic reticulum membrane protein</fullName>
    </submittedName>
</protein>
<accession>A0A0N1I0G4</accession>
<sequence length="386" mass="40818">MKLTSLLASGAGLVASAAAQGGYIYTIDQSVISSSTATIDSDTASSIIARRRGLTAGRSIGTTDEVVIDTLKNYGGWQQPLFGEKDEEAPGKLFIRISGFDGAVTDLTSAMPDLWIEEPTQDLKTDFKANVDRKDGICEYYVPTGSSNKDIEVVFSYPTEGDLGCLSASEIPQLPITLAIQSVLPTAASSIPSTMMPLKRILAHLLATQGVESTVLLLPSKLAKTATHAHAHARRAEETPFTLHPTESSSPPQLLASNSSDGNFTHHPLPRVIPACFTSQAQCTNTTNACSGHGSCYEARNKCFKCRCTRTYIKKGDKDGAGQKSIAWGGGACEKKDISTPFLLFASFGIVMTGLVFGAIGMLYSMGETKLPSVLGAGVAGPTARK</sequence>
<dbReference type="InterPro" id="IPR053065">
    <property type="entry name" value="Archenteron_Induction-Rel"/>
</dbReference>
<feature type="domain" description="Vacuolar sorting protein Vps3844 C-terminal" evidence="4">
    <location>
        <begin position="276"/>
        <end position="377"/>
    </location>
</feature>
<feature type="chain" id="PRO_5005873678" evidence="3">
    <location>
        <begin position="20"/>
        <end position="386"/>
    </location>
</feature>
<dbReference type="OrthoDB" id="5583277at2759"/>
<dbReference type="GO" id="GO:0005783">
    <property type="term" value="C:endoplasmic reticulum"/>
    <property type="evidence" value="ECO:0007669"/>
    <property type="project" value="TreeGrafter"/>
</dbReference>
<dbReference type="PANTHER" id="PTHR36853:SF1">
    <property type="entry name" value="DUF3844 DOMAIN-CONTAINING PROTEIN"/>
    <property type="match status" value="1"/>
</dbReference>
<comment type="caution">
    <text evidence="5">The sequence shown here is derived from an EMBL/GenBank/DDBJ whole genome shotgun (WGS) entry which is preliminary data.</text>
</comment>
<feature type="signal peptide" evidence="3">
    <location>
        <begin position="1"/>
        <end position="19"/>
    </location>
</feature>
<keyword evidence="2" id="KW-0472">Membrane</keyword>
<evidence type="ECO:0000256" key="2">
    <source>
        <dbReference type="SAM" id="Phobius"/>
    </source>
</evidence>
<dbReference type="InterPro" id="IPR024382">
    <property type="entry name" value="Vps3844_C"/>
</dbReference>
<evidence type="ECO:0000259" key="4">
    <source>
        <dbReference type="Pfam" id="PF12955"/>
    </source>
</evidence>
<keyword evidence="6" id="KW-1185">Reference proteome</keyword>
<feature type="transmembrane region" description="Helical" evidence="2">
    <location>
        <begin position="342"/>
        <end position="364"/>
    </location>
</feature>
<evidence type="ECO:0000256" key="1">
    <source>
        <dbReference type="SAM" id="MobiDB-lite"/>
    </source>
</evidence>
<reference evidence="5 6" key="1">
    <citation type="submission" date="2015-06" db="EMBL/GenBank/DDBJ databases">
        <title>Draft genome of the ant-associated black yeast Phialophora attae CBS 131958.</title>
        <authorList>
            <person name="Moreno L.F."/>
            <person name="Stielow B.J."/>
            <person name="de Hoog S."/>
            <person name="Vicente V.A."/>
            <person name="Weiss V.A."/>
            <person name="de Vries M."/>
            <person name="Cruz L.M."/>
            <person name="Souza E.M."/>
        </authorList>
    </citation>
    <scope>NUCLEOTIDE SEQUENCE [LARGE SCALE GENOMIC DNA]</scope>
    <source>
        <strain evidence="5 6">CBS 131958</strain>
    </source>
</reference>
<feature type="compositionally biased region" description="Polar residues" evidence="1">
    <location>
        <begin position="245"/>
        <end position="257"/>
    </location>
</feature>
<dbReference type="Proteomes" id="UP000038010">
    <property type="component" value="Unassembled WGS sequence"/>
</dbReference>
<dbReference type="VEuPathDB" id="FungiDB:AB675_2405"/>
<gene>
    <name evidence="5" type="ORF">AB675_2405</name>
</gene>
<dbReference type="GeneID" id="28734256"/>
<feature type="region of interest" description="Disordered" evidence="1">
    <location>
        <begin position="228"/>
        <end position="257"/>
    </location>
</feature>
<proteinExistence type="predicted"/>
<name>A0A0N1I0G4_9EURO</name>
<keyword evidence="2" id="KW-1133">Transmembrane helix</keyword>
<dbReference type="EMBL" id="LFJN01000002">
    <property type="protein sequence ID" value="KPI44974.1"/>
    <property type="molecule type" value="Genomic_DNA"/>
</dbReference>
<evidence type="ECO:0000313" key="5">
    <source>
        <dbReference type="EMBL" id="KPI44974.1"/>
    </source>
</evidence>
<dbReference type="Pfam" id="PF12955">
    <property type="entry name" value="Vps3844_C"/>
    <property type="match status" value="1"/>
</dbReference>
<dbReference type="RefSeq" id="XP_018004937.1">
    <property type="nucleotide sequence ID" value="XM_018142376.1"/>
</dbReference>